<dbReference type="AlphaFoldDB" id="A0A409WZG4"/>
<evidence type="ECO:0000313" key="3">
    <source>
        <dbReference type="Proteomes" id="UP000284706"/>
    </source>
</evidence>
<organism evidence="2 3">
    <name type="scientific">Gymnopilus dilepis</name>
    <dbReference type="NCBI Taxonomy" id="231916"/>
    <lineage>
        <taxon>Eukaryota</taxon>
        <taxon>Fungi</taxon>
        <taxon>Dikarya</taxon>
        <taxon>Basidiomycota</taxon>
        <taxon>Agaricomycotina</taxon>
        <taxon>Agaricomycetes</taxon>
        <taxon>Agaricomycetidae</taxon>
        <taxon>Agaricales</taxon>
        <taxon>Agaricineae</taxon>
        <taxon>Hymenogastraceae</taxon>
        <taxon>Gymnopilus</taxon>
    </lineage>
</organism>
<keyword evidence="3" id="KW-1185">Reference proteome</keyword>
<reference evidence="2 3" key="1">
    <citation type="journal article" date="2018" name="Evol. Lett.">
        <title>Horizontal gene cluster transfer increased hallucinogenic mushroom diversity.</title>
        <authorList>
            <person name="Reynolds H.T."/>
            <person name="Vijayakumar V."/>
            <person name="Gluck-Thaler E."/>
            <person name="Korotkin H.B."/>
            <person name="Matheny P.B."/>
            <person name="Slot J.C."/>
        </authorList>
    </citation>
    <scope>NUCLEOTIDE SEQUENCE [LARGE SCALE GENOMIC DNA]</scope>
    <source>
        <strain evidence="2 3">SRW20</strain>
    </source>
</reference>
<proteinExistence type="predicted"/>
<protein>
    <submittedName>
        <fullName evidence="2">Uncharacterized protein</fullName>
    </submittedName>
</protein>
<sequence>MAFDLHAPSSTMGSHPAAYRRLGAARPLAKLEKALKFTAVCLDSCEVLQSFPVQLARLQKRHSPTHTTSHRSPSASPIVPGPRHWAAASSRRWSRPGETSVPLITEAMLSGLPGLRSTRSAGKGRALTRLQNAGHIRPAAGLFDTGDTLAW</sequence>
<evidence type="ECO:0000313" key="2">
    <source>
        <dbReference type="EMBL" id="PPQ83876.1"/>
    </source>
</evidence>
<accession>A0A409WZG4</accession>
<dbReference type="Proteomes" id="UP000284706">
    <property type="component" value="Unassembled WGS sequence"/>
</dbReference>
<feature type="region of interest" description="Disordered" evidence="1">
    <location>
        <begin position="59"/>
        <end position="83"/>
    </location>
</feature>
<gene>
    <name evidence="2" type="ORF">CVT26_009366</name>
</gene>
<evidence type="ECO:0000256" key="1">
    <source>
        <dbReference type="SAM" id="MobiDB-lite"/>
    </source>
</evidence>
<dbReference type="EMBL" id="NHYE01004557">
    <property type="protein sequence ID" value="PPQ83876.1"/>
    <property type="molecule type" value="Genomic_DNA"/>
</dbReference>
<name>A0A409WZG4_9AGAR</name>
<dbReference type="InParanoid" id="A0A409WZG4"/>
<comment type="caution">
    <text evidence="2">The sequence shown here is derived from an EMBL/GenBank/DDBJ whole genome shotgun (WGS) entry which is preliminary data.</text>
</comment>
<feature type="compositionally biased region" description="Low complexity" evidence="1">
    <location>
        <begin position="65"/>
        <end position="77"/>
    </location>
</feature>